<dbReference type="GeneID" id="105291273"/>
<feature type="region of interest" description="Disordered" evidence="14">
    <location>
        <begin position="900"/>
        <end position="932"/>
    </location>
</feature>
<feature type="compositionally biased region" description="Polar residues" evidence="14">
    <location>
        <begin position="777"/>
        <end position="789"/>
    </location>
</feature>
<evidence type="ECO:0000256" key="2">
    <source>
        <dbReference type="ARBA" id="ARBA00022553"/>
    </source>
</evidence>
<evidence type="ECO:0000259" key="15">
    <source>
        <dbReference type="PROSITE" id="PS50800"/>
    </source>
</evidence>
<evidence type="ECO:0000313" key="17">
    <source>
        <dbReference type="RefSeq" id="XP_011357272.1"/>
    </source>
</evidence>
<gene>
    <name evidence="17" type="primary">MYOCD</name>
</gene>
<dbReference type="Proteomes" id="UP000515202">
    <property type="component" value="Unplaced"/>
</dbReference>
<keyword evidence="16" id="KW-1185">Reference proteome</keyword>
<evidence type="ECO:0000256" key="7">
    <source>
        <dbReference type="ARBA" id="ARBA00023159"/>
    </source>
</evidence>
<feature type="region of interest" description="Disordered" evidence="14">
    <location>
        <begin position="252"/>
        <end position="380"/>
    </location>
</feature>
<dbReference type="GO" id="GO:0003713">
    <property type="term" value="F:transcription coactivator activity"/>
    <property type="evidence" value="ECO:0007669"/>
    <property type="project" value="TreeGrafter"/>
</dbReference>
<evidence type="ECO:0000256" key="9">
    <source>
        <dbReference type="ARBA" id="ARBA00023242"/>
    </source>
</evidence>
<dbReference type="InterPro" id="IPR003034">
    <property type="entry name" value="SAP_dom"/>
</dbReference>
<evidence type="ECO:0000256" key="10">
    <source>
        <dbReference type="ARBA" id="ARBA00057404"/>
    </source>
</evidence>
<evidence type="ECO:0000256" key="13">
    <source>
        <dbReference type="SAM" id="Coils"/>
    </source>
</evidence>
<evidence type="ECO:0000256" key="6">
    <source>
        <dbReference type="ARBA" id="ARBA00023054"/>
    </source>
</evidence>
<keyword evidence="9" id="KW-0539">Nucleus</keyword>
<accession>A0A6P3QF84</accession>
<organism evidence="16 17">
    <name type="scientific">Pteropus vampyrus</name>
    <name type="common">Large flying fox</name>
    <dbReference type="NCBI Taxonomy" id="132908"/>
    <lineage>
        <taxon>Eukaryota</taxon>
        <taxon>Metazoa</taxon>
        <taxon>Chordata</taxon>
        <taxon>Craniata</taxon>
        <taxon>Vertebrata</taxon>
        <taxon>Euteleostomi</taxon>
        <taxon>Mammalia</taxon>
        <taxon>Eutheria</taxon>
        <taxon>Laurasiatheria</taxon>
        <taxon>Chiroptera</taxon>
        <taxon>Yinpterochiroptera</taxon>
        <taxon>Pteropodoidea</taxon>
        <taxon>Pteropodidae</taxon>
        <taxon>Pteropodinae</taxon>
        <taxon>Pteropus</taxon>
    </lineage>
</organism>
<feature type="repeat" description="RPEL" evidence="12">
    <location>
        <begin position="116"/>
        <end position="141"/>
    </location>
</feature>
<feature type="coiled-coil region" evidence="13">
    <location>
        <begin position="627"/>
        <end position="654"/>
    </location>
</feature>
<evidence type="ECO:0000256" key="3">
    <source>
        <dbReference type="ARBA" id="ARBA00022737"/>
    </source>
</evidence>
<evidence type="ECO:0000256" key="8">
    <source>
        <dbReference type="ARBA" id="ARBA00023163"/>
    </source>
</evidence>
<dbReference type="InterPro" id="IPR043451">
    <property type="entry name" value="Myocardin-like"/>
</dbReference>
<keyword evidence="5" id="KW-0805">Transcription regulation</keyword>
<keyword evidence="2" id="KW-0597">Phosphoprotein</keyword>
<evidence type="ECO:0000256" key="1">
    <source>
        <dbReference type="ARBA" id="ARBA00004123"/>
    </source>
</evidence>
<proteinExistence type="predicted"/>
<dbReference type="PROSITE" id="PS51073">
    <property type="entry name" value="RPEL"/>
    <property type="match status" value="2"/>
</dbReference>
<dbReference type="Gene3D" id="1.10.720.30">
    <property type="entry name" value="SAP domain"/>
    <property type="match status" value="1"/>
</dbReference>
<feature type="compositionally biased region" description="Low complexity" evidence="14">
    <location>
        <begin position="308"/>
        <end position="317"/>
    </location>
</feature>
<feature type="region of interest" description="Disordered" evidence="14">
    <location>
        <begin position="152"/>
        <end position="174"/>
    </location>
</feature>
<dbReference type="Gene3D" id="6.10.150.10">
    <property type="match status" value="1"/>
</dbReference>
<comment type="subcellular location">
    <subcellularLocation>
        <location evidence="1">Nucleus</location>
    </subcellularLocation>
</comment>
<dbReference type="Gene3D" id="6.10.140.2040">
    <property type="match status" value="1"/>
</dbReference>
<dbReference type="SMART" id="SM00513">
    <property type="entry name" value="SAP"/>
    <property type="match status" value="1"/>
</dbReference>
<dbReference type="GO" id="GO:0005634">
    <property type="term" value="C:nucleus"/>
    <property type="evidence" value="ECO:0007669"/>
    <property type="project" value="UniProtKB-SubCell"/>
</dbReference>
<dbReference type="GO" id="GO:0051147">
    <property type="term" value="P:regulation of muscle cell differentiation"/>
    <property type="evidence" value="ECO:0007669"/>
    <property type="project" value="UniProtKB-ARBA"/>
</dbReference>
<feature type="compositionally biased region" description="Basic and acidic residues" evidence="14">
    <location>
        <begin position="152"/>
        <end position="172"/>
    </location>
</feature>
<dbReference type="SUPFAM" id="SSF68906">
    <property type="entry name" value="SAP domain"/>
    <property type="match status" value="1"/>
</dbReference>
<keyword evidence="4" id="KW-0832">Ubl conjugation</keyword>
<feature type="compositionally biased region" description="Polar residues" evidence="14">
    <location>
        <begin position="799"/>
        <end position="816"/>
    </location>
</feature>
<sequence>MTSAKNAWDAAALTDAGGGGSCRLRVNQHRTARGEPSVFRGHWFRSLAATVLLLPRGAHGELDEFWVVSCGQLGSCEPVPGGKQGASGQGTSGSLRLNMTLLGAEHSLLIRSKFRSVLQLRLQQRRTQEQLANQGIIPPLKTATVFHEQRKHLDSDKTEDSLKRKVRNRSDGTDSVNMHILQASTAERSIPTAQMKLKRARLADDLNEKIALRPGPLELVEKNIIPVDSAVKEAIKGNQVSFSKSADAFAFEEDSSSDGLSPDQTRSEDPQGSARSPPDTKATETPLAGPPGTIQGLTSGSENDRNDSASQSSNQSDTGKQGLGPLSSPNPVHAAVKSKSLSDSKNRHKKPKDPKPKVKKLKYHQYIPPDQKAEKSPPPMDSAYARLLQQQQLFLQLQILSQQQQQQQHRFSYPGIHQAQLKEPNEQMIRNPNSSSTPLSNTPLSPVKNSFSGQTGISSLKPGLLPSNLDDLKVSELRQQLRIRGLPVSGTKTALMDRLRPFQDSSGNPVPNFGDITTVTFPVTPTNALPNYQSSPSTSALSNGFYHFGSTSSSPPISPASSDLSMAGSLPDTFNDTSPSFGLHPSPVHVCPEESLMSSLNGGSIPSELDGLDSEKDKMLVEKQKVINELTWKLQQEQRHVEELRMQLQKQKRNNCAEKKPLPFLAAPIKQEDAVSSCPYASQQISVKRQSSNSDGQLQACEAAQLLPRGSTHCMESSGQTNVLSSTFLSPQCSPQHSPLGAVKSPQHISLPPSPNNHYFLPSSSGAQGEGHRVSSPVGSQVCTTQNSGAHEGHPPSFSPQTSSLHPPFSGSQAESSHGAGGNSCPKSPSAQQKMAGLHSSDKAGPKFSIPSPTFSKSTSAVSEITQPPSYEDAVKQQMTRSQQMDELLDVLIESGEMPADAREDHSCLQKVPKMPGSSRSPTAALPKPSASYEQASAGGQLFFDHYGTDSDEHLEVLLNSQSPLGKVSDVALLRIGSEEPSFDGIMDGFSGKAAEDLFNAHEILPGPLSPMHTQFSPSSVDSNGLQLSFTESPWETMEWLDLTPPSSTPSFSSLTTSGPSIFNIDFLDVTDLNLNSPVDLHLQQW</sequence>
<keyword evidence="3" id="KW-0677">Repeat</keyword>
<keyword evidence="8" id="KW-0804">Transcription</keyword>
<evidence type="ECO:0000313" key="16">
    <source>
        <dbReference type="Proteomes" id="UP000515202"/>
    </source>
</evidence>
<dbReference type="GO" id="GO:0045944">
    <property type="term" value="P:positive regulation of transcription by RNA polymerase II"/>
    <property type="evidence" value="ECO:0007669"/>
    <property type="project" value="UniProtKB-ARBA"/>
</dbReference>
<feature type="domain" description="SAP" evidence="15">
    <location>
        <begin position="469"/>
        <end position="503"/>
    </location>
</feature>
<feature type="compositionally biased region" description="Polar residues" evidence="14">
    <location>
        <begin position="851"/>
        <end position="869"/>
    </location>
</feature>
<feature type="repeat" description="RPEL" evidence="12">
    <location>
        <begin position="204"/>
        <end position="229"/>
    </location>
</feature>
<dbReference type="RefSeq" id="XP_011357272.1">
    <property type="nucleotide sequence ID" value="XM_011358970.1"/>
</dbReference>
<dbReference type="PROSITE" id="PS50800">
    <property type="entry name" value="SAP"/>
    <property type="match status" value="1"/>
</dbReference>
<evidence type="ECO:0000256" key="12">
    <source>
        <dbReference type="PROSITE-ProRule" id="PRU00401"/>
    </source>
</evidence>
<dbReference type="FunFam" id="1.10.720.30:FF:000008">
    <property type="entry name" value="Myocardin"/>
    <property type="match status" value="1"/>
</dbReference>
<feature type="region of interest" description="Disordered" evidence="14">
    <location>
        <begin position="730"/>
        <end position="882"/>
    </location>
</feature>
<feature type="compositionally biased region" description="Basic residues" evidence="14">
    <location>
        <begin position="346"/>
        <end position="363"/>
    </location>
</feature>
<comment type="function">
    <text evidence="10">Smooth muscle cells (SM) and cardiac muscle cells-specific transcriptional factor which uses the canonical single or multiple CArG boxes DNA sequence. Acts as a cofactor of serum response factor (SRF) with the potential to modulate SRF-target genes. Plays a crucial role in cardiogenesis, urinary bladder development, and differentiation of the smooth muscle cell lineage (myogenesis). Positively regulates the transcription of genes involved in vascular smooth muscle contraction.</text>
</comment>
<evidence type="ECO:0000256" key="4">
    <source>
        <dbReference type="ARBA" id="ARBA00022843"/>
    </source>
</evidence>
<dbReference type="PANTHER" id="PTHR22793:SF11">
    <property type="entry name" value="MYOCARDIN"/>
    <property type="match status" value="1"/>
</dbReference>
<evidence type="ECO:0000256" key="5">
    <source>
        <dbReference type="ARBA" id="ARBA00023015"/>
    </source>
</evidence>
<dbReference type="PANTHER" id="PTHR22793">
    <property type="entry name" value="MYOCARDIN-RELATED TRANSCRIPTION FACTOR-RELATED"/>
    <property type="match status" value="1"/>
</dbReference>
<evidence type="ECO:0000256" key="11">
    <source>
        <dbReference type="ARBA" id="ARBA00069373"/>
    </source>
</evidence>
<evidence type="ECO:0000256" key="14">
    <source>
        <dbReference type="SAM" id="MobiDB-lite"/>
    </source>
</evidence>
<dbReference type="InterPro" id="IPR004018">
    <property type="entry name" value="RPEL_repeat"/>
</dbReference>
<dbReference type="KEGG" id="pvp:105291273"/>
<protein>
    <recommendedName>
        <fullName evidence="11">Myocardin</fullName>
    </recommendedName>
</protein>
<dbReference type="AlphaFoldDB" id="A0A6P3QF84"/>
<dbReference type="Pfam" id="PF02037">
    <property type="entry name" value="SAP"/>
    <property type="match status" value="1"/>
</dbReference>
<dbReference type="CTD" id="93649"/>
<reference evidence="17" key="1">
    <citation type="submission" date="2025-08" db="UniProtKB">
        <authorList>
            <consortium name="RefSeq"/>
        </authorList>
    </citation>
    <scope>IDENTIFICATION</scope>
    <source>
        <tissue evidence="17">Kidney</tissue>
    </source>
</reference>
<keyword evidence="7" id="KW-0010">Activator</keyword>
<name>A0A6P3QF84_PTEVA</name>
<dbReference type="Pfam" id="PF02755">
    <property type="entry name" value="RPEL"/>
    <property type="match status" value="1"/>
</dbReference>
<dbReference type="OrthoDB" id="197676at2759"/>
<dbReference type="InterPro" id="IPR036361">
    <property type="entry name" value="SAP_dom_sf"/>
</dbReference>
<dbReference type="SMART" id="SM00707">
    <property type="entry name" value="RPEL"/>
    <property type="match status" value="3"/>
</dbReference>
<dbReference type="GO" id="GO:0055007">
    <property type="term" value="P:cardiac muscle cell differentiation"/>
    <property type="evidence" value="ECO:0007669"/>
    <property type="project" value="TreeGrafter"/>
</dbReference>
<keyword evidence="6 13" id="KW-0175">Coiled coil</keyword>
<dbReference type="GO" id="GO:0051145">
    <property type="term" value="P:smooth muscle cell differentiation"/>
    <property type="evidence" value="ECO:0007669"/>
    <property type="project" value="TreeGrafter"/>
</dbReference>